<dbReference type="GO" id="GO:0016998">
    <property type="term" value="P:cell wall macromolecule catabolic process"/>
    <property type="evidence" value="ECO:0007669"/>
    <property type="project" value="InterPro"/>
</dbReference>
<feature type="chain" id="PRO_5036223522" description="Lysozyme" evidence="3">
    <location>
        <begin position="17"/>
        <end position="208"/>
    </location>
</feature>
<comment type="similarity">
    <text evidence="1">Belongs to the glycosyl hydrolase 25 family.</text>
</comment>
<dbReference type="CDD" id="cd06416">
    <property type="entry name" value="GH25_Lys1-like"/>
    <property type="match status" value="1"/>
</dbReference>
<evidence type="ECO:0000256" key="2">
    <source>
        <dbReference type="ARBA" id="ARBA00022729"/>
    </source>
</evidence>
<accession>A0A813XYA5</accession>
<evidence type="ECO:0000313" key="5">
    <source>
        <dbReference type="EMBL" id="CAF1469683.1"/>
    </source>
</evidence>
<dbReference type="InterPro" id="IPR017853">
    <property type="entry name" value="GH"/>
</dbReference>
<dbReference type="OrthoDB" id="2251794at2759"/>
<dbReference type="PANTHER" id="PTHR23208:SF36">
    <property type="entry name" value="LYSOZYME-RELATED"/>
    <property type="match status" value="1"/>
</dbReference>
<dbReference type="Proteomes" id="UP000663870">
    <property type="component" value="Unassembled WGS sequence"/>
</dbReference>
<protein>
    <recommendedName>
        <fullName evidence="9">Lysozyme</fullName>
    </recommendedName>
</protein>
<proteinExistence type="inferred from homology"/>
<sequence>MFIQIILISIVPTILATLGVDVSQRVSQEQFACLKESGYKFVIVRVYRSVGVVDTNSAQTIKNARAAGLNNVDAYLLPCISCGDAPQQVIETIDYLRDEEAQIDRLWFDIEGQWNNDTDINIQFVDELIKQTSTLDVKFGIYTSRYQWISIMNDATKFSSNSPLWYAHYDNDQSFRDFQSFGGWTQPLIKQFISDVKECGMILDKNFS</sequence>
<dbReference type="EMBL" id="CAJNOL010009630">
    <property type="protein sequence ID" value="CAF1644571.1"/>
    <property type="molecule type" value="Genomic_DNA"/>
</dbReference>
<evidence type="ECO:0000256" key="3">
    <source>
        <dbReference type="SAM" id="SignalP"/>
    </source>
</evidence>
<evidence type="ECO:0000313" key="7">
    <source>
        <dbReference type="Proteomes" id="UP000663870"/>
    </source>
</evidence>
<dbReference type="InterPro" id="IPR051595">
    <property type="entry name" value="GH25_Enzymes"/>
</dbReference>
<gene>
    <name evidence="6" type="ORF">JXQ802_LOCUS53690</name>
    <name evidence="5" type="ORF">PYM288_LOCUS37292</name>
    <name evidence="4" type="ORF">RFH988_LOCUS7823</name>
</gene>
<dbReference type="AlphaFoldDB" id="A0A813XYA5"/>
<dbReference type="GO" id="GO:0009253">
    <property type="term" value="P:peptidoglycan catabolic process"/>
    <property type="evidence" value="ECO:0007669"/>
    <property type="project" value="InterPro"/>
</dbReference>
<dbReference type="GO" id="GO:0003796">
    <property type="term" value="F:lysozyme activity"/>
    <property type="evidence" value="ECO:0007669"/>
    <property type="project" value="InterPro"/>
</dbReference>
<dbReference type="GO" id="GO:0007165">
    <property type="term" value="P:signal transduction"/>
    <property type="evidence" value="ECO:0007669"/>
    <property type="project" value="TreeGrafter"/>
</dbReference>
<evidence type="ECO:0000313" key="8">
    <source>
        <dbReference type="Proteomes" id="UP000663882"/>
    </source>
</evidence>
<keyword evidence="2 3" id="KW-0732">Signal</keyword>
<dbReference type="PROSITE" id="PS51904">
    <property type="entry name" value="GLYCOSYL_HYDROL_F25_2"/>
    <property type="match status" value="1"/>
</dbReference>
<dbReference type="Pfam" id="PF01183">
    <property type="entry name" value="Glyco_hydro_25"/>
    <property type="match status" value="1"/>
</dbReference>
<dbReference type="Proteomes" id="UP000663854">
    <property type="component" value="Unassembled WGS sequence"/>
</dbReference>
<evidence type="ECO:0000313" key="4">
    <source>
        <dbReference type="EMBL" id="CAF0878169.1"/>
    </source>
</evidence>
<dbReference type="SUPFAM" id="SSF51445">
    <property type="entry name" value="(Trans)glycosidases"/>
    <property type="match status" value="1"/>
</dbReference>
<dbReference type="EMBL" id="CAJNOO010000253">
    <property type="protein sequence ID" value="CAF0878169.1"/>
    <property type="molecule type" value="Genomic_DNA"/>
</dbReference>
<keyword evidence="7" id="KW-1185">Reference proteome</keyword>
<reference evidence="4" key="1">
    <citation type="submission" date="2021-02" db="EMBL/GenBank/DDBJ databases">
        <authorList>
            <person name="Nowell W R."/>
        </authorList>
    </citation>
    <scope>NUCLEOTIDE SEQUENCE</scope>
</reference>
<evidence type="ECO:0008006" key="9">
    <source>
        <dbReference type="Google" id="ProtNLM"/>
    </source>
</evidence>
<feature type="signal peptide" evidence="3">
    <location>
        <begin position="1"/>
        <end position="16"/>
    </location>
</feature>
<organism evidence="4 8">
    <name type="scientific">Rotaria sordida</name>
    <dbReference type="NCBI Taxonomy" id="392033"/>
    <lineage>
        <taxon>Eukaryota</taxon>
        <taxon>Metazoa</taxon>
        <taxon>Spiralia</taxon>
        <taxon>Gnathifera</taxon>
        <taxon>Rotifera</taxon>
        <taxon>Eurotatoria</taxon>
        <taxon>Bdelloidea</taxon>
        <taxon>Philodinida</taxon>
        <taxon>Philodinidae</taxon>
        <taxon>Rotaria</taxon>
    </lineage>
</organism>
<dbReference type="PANTHER" id="PTHR23208">
    <property type="entry name" value="LYSOZYME PROTEIN"/>
    <property type="match status" value="1"/>
</dbReference>
<dbReference type="InterPro" id="IPR002053">
    <property type="entry name" value="Glyco_hydro_25"/>
</dbReference>
<dbReference type="Gene3D" id="3.20.20.80">
    <property type="entry name" value="Glycosidases"/>
    <property type="match status" value="1"/>
</dbReference>
<dbReference type="EMBL" id="CAJNOH010007960">
    <property type="protein sequence ID" value="CAF1469683.1"/>
    <property type="molecule type" value="Genomic_DNA"/>
</dbReference>
<evidence type="ECO:0000256" key="1">
    <source>
        <dbReference type="ARBA" id="ARBA00010646"/>
    </source>
</evidence>
<dbReference type="Proteomes" id="UP000663882">
    <property type="component" value="Unassembled WGS sequence"/>
</dbReference>
<evidence type="ECO:0000313" key="6">
    <source>
        <dbReference type="EMBL" id="CAF1644571.1"/>
    </source>
</evidence>
<name>A0A813XYA5_9BILA</name>
<comment type="caution">
    <text evidence="4">The sequence shown here is derived from an EMBL/GenBank/DDBJ whole genome shotgun (WGS) entry which is preliminary data.</text>
</comment>